<comment type="caution">
    <text evidence="2">The sequence shown here is derived from an EMBL/GenBank/DDBJ whole genome shotgun (WGS) entry which is preliminary data.</text>
</comment>
<dbReference type="RefSeq" id="WP_226933518.1">
    <property type="nucleotide sequence ID" value="NZ_JACDXX010000001.1"/>
</dbReference>
<organism evidence="2 3">
    <name type="scientific">Pseudogemmobacter faecipullorum</name>
    <dbReference type="NCBI Taxonomy" id="2755041"/>
    <lineage>
        <taxon>Bacteria</taxon>
        <taxon>Pseudomonadati</taxon>
        <taxon>Pseudomonadota</taxon>
        <taxon>Alphaproteobacteria</taxon>
        <taxon>Rhodobacterales</taxon>
        <taxon>Paracoccaceae</taxon>
        <taxon>Pseudogemmobacter</taxon>
    </lineage>
</organism>
<dbReference type="EMBL" id="JACDXX010000001">
    <property type="protein sequence ID" value="MCB5408645.1"/>
    <property type="molecule type" value="Genomic_DNA"/>
</dbReference>
<dbReference type="InterPro" id="IPR011037">
    <property type="entry name" value="Pyrv_Knase-like_insert_dom_sf"/>
</dbReference>
<sequence>MIAMEDLCAALPHVAAAPKDVTRAEILMFRPGRNLREEREELVLTRAAGIPGERWLSEPWMKLADGSPHPGIQVSLLPSRVHDLVRPDRAAMLHPGDPVIADLDTSEANLPVGSVLQIGSARIQVSDVFNDACVKWKARYGEDAYAWVNIADHLPLRLRGILCAVIADGVVRRGDEIRVLSR</sequence>
<protein>
    <recommendedName>
        <fullName evidence="1">MOSC domain-containing protein</fullName>
    </recommendedName>
</protein>
<evidence type="ECO:0000313" key="2">
    <source>
        <dbReference type="EMBL" id="MCB5408645.1"/>
    </source>
</evidence>
<dbReference type="Gene3D" id="2.40.33.20">
    <property type="entry name" value="PK beta-barrel domain-like"/>
    <property type="match status" value="1"/>
</dbReference>
<dbReference type="Pfam" id="PF03473">
    <property type="entry name" value="MOSC"/>
    <property type="match status" value="1"/>
</dbReference>
<evidence type="ECO:0000259" key="1">
    <source>
        <dbReference type="Pfam" id="PF03473"/>
    </source>
</evidence>
<name>A0ABS8CHM3_9RHOB</name>
<proteinExistence type="predicted"/>
<accession>A0ABS8CHM3</accession>
<dbReference type="InterPro" id="IPR005302">
    <property type="entry name" value="MoCF_Sase_C"/>
</dbReference>
<dbReference type="Proteomes" id="UP001198571">
    <property type="component" value="Unassembled WGS sequence"/>
</dbReference>
<reference evidence="2 3" key="1">
    <citation type="submission" date="2020-07" db="EMBL/GenBank/DDBJ databases">
        <title>Pseudogemmobacter sp. nov., isolated from poultry manure in Taiwan.</title>
        <authorList>
            <person name="Lin S.-Y."/>
            <person name="Tang Y.-S."/>
            <person name="Young C.-C."/>
        </authorList>
    </citation>
    <scope>NUCLEOTIDE SEQUENCE [LARGE SCALE GENOMIC DNA]</scope>
    <source>
        <strain evidence="2 3">CC-YST710</strain>
    </source>
</reference>
<gene>
    <name evidence="2" type="ORF">H0485_01305</name>
</gene>
<feature type="domain" description="MOSC" evidence="1">
    <location>
        <begin position="106"/>
        <end position="178"/>
    </location>
</feature>
<keyword evidence="3" id="KW-1185">Reference proteome</keyword>
<dbReference type="SUPFAM" id="SSF50800">
    <property type="entry name" value="PK beta-barrel domain-like"/>
    <property type="match status" value="1"/>
</dbReference>
<evidence type="ECO:0000313" key="3">
    <source>
        <dbReference type="Proteomes" id="UP001198571"/>
    </source>
</evidence>